<dbReference type="GO" id="GO:0034464">
    <property type="term" value="C:BBSome"/>
    <property type="evidence" value="ECO:0007669"/>
    <property type="project" value="InterPro"/>
</dbReference>
<dbReference type="PANTHER" id="PTHR21351:SF0">
    <property type="entry name" value="BARDET-BIEDL SYNDROME 5 PROTEIN"/>
    <property type="match status" value="1"/>
</dbReference>
<evidence type="ECO:0000256" key="5">
    <source>
        <dbReference type="ARBA" id="ARBA00023069"/>
    </source>
</evidence>
<comment type="similarity">
    <text evidence="3">Belongs to the BBS5 family.</text>
</comment>
<dbReference type="GO" id="GO:0036064">
    <property type="term" value="C:ciliary basal body"/>
    <property type="evidence" value="ECO:0007669"/>
    <property type="project" value="TreeGrafter"/>
</dbReference>
<dbReference type="InterPro" id="IPR006606">
    <property type="entry name" value="BBL5"/>
</dbReference>
<dbReference type="InterPro" id="IPR014003">
    <property type="entry name" value="BBS5_PH"/>
</dbReference>
<dbReference type="OrthoDB" id="10261999at2759"/>
<keyword evidence="5" id="KW-0969">Cilium</keyword>
<dbReference type="STRING" id="6182.A0A4Z2D6T4"/>
<evidence type="ECO:0000313" key="10">
    <source>
        <dbReference type="Proteomes" id="UP000311919"/>
    </source>
</evidence>
<dbReference type="GO" id="GO:0060271">
    <property type="term" value="P:cilium assembly"/>
    <property type="evidence" value="ECO:0007669"/>
    <property type="project" value="TreeGrafter"/>
</dbReference>
<protein>
    <submittedName>
        <fullName evidence="9">Bardet-Biedl syndrome 5 protein isoform 1</fullName>
    </submittedName>
</protein>
<dbReference type="Pfam" id="PF07289">
    <property type="entry name" value="BBL5"/>
    <property type="match status" value="1"/>
</dbReference>
<accession>A0A4Z2D6T4</accession>
<evidence type="ECO:0000256" key="4">
    <source>
        <dbReference type="ARBA" id="ARBA00022490"/>
    </source>
</evidence>
<dbReference type="AlphaFoldDB" id="A0A4Z2D6T4"/>
<keyword evidence="7" id="KW-0966">Cell projection</keyword>
<keyword evidence="10" id="KW-1185">Reference proteome</keyword>
<keyword evidence="6" id="KW-0206">Cytoskeleton</keyword>
<evidence type="ECO:0000313" key="9">
    <source>
        <dbReference type="EMBL" id="TNN12191.1"/>
    </source>
</evidence>
<dbReference type="EMBL" id="SKCS01000253">
    <property type="protein sequence ID" value="TNN12191.1"/>
    <property type="molecule type" value="Genomic_DNA"/>
</dbReference>
<dbReference type="Proteomes" id="UP000311919">
    <property type="component" value="Unassembled WGS sequence"/>
</dbReference>
<dbReference type="PANTHER" id="PTHR21351">
    <property type="entry name" value="BARDET-BIEDL SYNDROME PROTEIN 5"/>
    <property type="match status" value="1"/>
</dbReference>
<evidence type="ECO:0000256" key="1">
    <source>
        <dbReference type="ARBA" id="ARBA00004138"/>
    </source>
</evidence>
<proteinExistence type="inferred from homology"/>
<evidence type="ECO:0000256" key="7">
    <source>
        <dbReference type="ARBA" id="ARBA00023273"/>
    </source>
</evidence>
<keyword evidence="4" id="KW-0963">Cytoplasm</keyword>
<name>A0A4Z2D6T4_SCHJA</name>
<comment type="caution">
    <text evidence="9">The sequence shown here is derived from an EMBL/GenBank/DDBJ whole genome shotgun (WGS) entry which is preliminary data.</text>
</comment>
<dbReference type="GO" id="GO:0032266">
    <property type="term" value="F:phosphatidylinositol-3-phosphate binding"/>
    <property type="evidence" value="ECO:0007669"/>
    <property type="project" value="TreeGrafter"/>
</dbReference>
<sequence>MSKETMEKKAGSYLLGFRIDPPERLHNTVKQLGSLHNIYMKSPNFGIAISRAKDEVKNMNEDIDDYKGRTTRDHSDILSAYLADGTKQTDREPVYNEDLGLAIERLPEKYTISDLWKVIPRKKIQ</sequence>
<evidence type="ECO:0000256" key="2">
    <source>
        <dbReference type="ARBA" id="ARBA00004245"/>
    </source>
</evidence>
<reference evidence="9 10" key="1">
    <citation type="submission" date="2019-03" db="EMBL/GenBank/DDBJ databases">
        <title>An improved genome assembly of the fluke Schistosoma japonicum.</title>
        <authorList>
            <person name="Hu W."/>
            <person name="Luo F."/>
            <person name="Yin M."/>
            <person name="Mo X."/>
            <person name="Sun C."/>
            <person name="Wu Q."/>
            <person name="Zhu B."/>
            <person name="Xiang M."/>
            <person name="Wang J."/>
            <person name="Wang Y."/>
            <person name="Zhang T."/>
            <person name="Xu B."/>
            <person name="Zheng H."/>
            <person name="Feng Z."/>
        </authorList>
    </citation>
    <scope>NUCLEOTIDE SEQUENCE [LARGE SCALE GENOMIC DNA]</scope>
    <source>
        <strain evidence="9">HuSjv2</strain>
        <tissue evidence="9">Worms</tissue>
    </source>
</reference>
<comment type="subcellular location">
    <subcellularLocation>
        <location evidence="1">Cell projection</location>
        <location evidence="1">Cilium</location>
    </subcellularLocation>
    <subcellularLocation>
        <location evidence="2">Cytoplasm</location>
        <location evidence="2">Cytoskeleton</location>
    </subcellularLocation>
</comment>
<organism evidence="9 10">
    <name type="scientific">Schistosoma japonicum</name>
    <name type="common">Blood fluke</name>
    <dbReference type="NCBI Taxonomy" id="6182"/>
    <lineage>
        <taxon>Eukaryota</taxon>
        <taxon>Metazoa</taxon>
        <taxon>Spiralia</taxon>
        <taxon>Lophotrochozoa</taxon>
        <taxon>Platyhelminthes</taxon>
        <taxon>Trematoda</taxon>
        <taxon>Digenea</taxon>
        <taxon>Strigeidida</taxon>
        <taxon>Schistosomatoidea</taxon>
        <taxon>Schistosomatidae</taxon>
        <taxon>Schistosoma</taxon>
    </lineage>
</organism>
<gene>
    <name evidence="9" type="ORF">EWB00_003969</name>
</gene>
<evidence type="ECO:0000256" key="3">
    <source>
        <dbReference type="ARBA" id="ARBA00005822"/>
    </source>
</evidence>
<evidence type="ECO:0000259" key="8">
    <source>
        <dbReference type="Pfam" id="PF07289"/>
    </source>
</evidence>
<evidence type="ECO:0000256" key="6">
    <source>
        <dbReference type="ARBA" id="ARBA00023212"/>
    </source>
</evidence>
<feature type="domain" description="BBSome complex member BBS5 PH" evidence="8">
    <location>
        <begin position="7"/>
        <end position="118"/>
    </location>
</feature>